<gene>
    <name evidence="17" type="primary">pykA</name>
    <name evidence="17" type="ORF">GCM10017764_21370</name>
</gene>
<dbReference type="Gene3D" id="2.40.33.10">
    <property type="entry name" value="PK beta-barrel domain-like"/>
    <property type="match status" value="1"/>
</dbReference>
<dbReference type="InterPro" id="IPR001697">
    <property type="entry name" value="Pyr_Knase"/>
</dbReference>
<evidence type="ECO:0000256" key="3">
    <source>
        <dbReference type="ARBA" id="ARBA00008663"/>
    </source>
</evidence>
<comment type="pathway">
    <text evidence="2 14">Carbohydrate degradation; glycolysis; pyruvate from D-glyceraldehyde 3-phosphate: step 5/5.</text>
</comment>
<evidence type="ECO:0000256" key="5">
    <source>
        <dbReference type="ARBA" id="ARBA00022679"/>
    </source>
</evidence>
<dbReference type="PROSITE" id="PS00110">
    <property type="entry name" value="PYRUVATE_KINASE"/>
    <property type="match status" value="1"/>
</dbReference>
<evidence type="ECO:0000256" key="6">
    <source>
        <dbReference type="ARBA" id="ARBA00022723"/>
    </source>
</evidence>
<dbReference type="Proteomes" id="UP000620550">
    <property type="component" value="Unassembled WGS sequence"/>
</dbReference>
<dbReference type="InterPro" id="IPR018209">
    <property type="entry name" value="Pyrv_Knase_AS"/>
</dbReference>
<proteinExistence type="inferred from homology"/>
<evidence type="ECO:0000259" key="16">
    <source>
        <dbReference type="Pfam" id="PF02887"/>
    </source>
</evidence>
<feature type="domain" description="Pyruvate kinase C-terminal" evidence="16">
    <location>
        <begin position="360"/>
        <end position="472"/>
    </location>
</feature>
<sequence length="476" mass="52040">MNKIQKRTKIVATLGPASSDKTILTNLIAKGVDVCRLNFSHGSQEDHLKVINTIKEINSEHPFNVGILADLQGPKIRIGKMKEGGAVLINGSEVEMTTEELIGDENRIYITYENFPNDVKEGEIILLDDGKLQLRVLSTNHKDSVKCEVVHGGVLTSRKGVNLPNTKVSIPSLTEEDLDNLNFALDHGADWIAMSFVRSAEDIYQCKEIIKAKGSHALVIAKVEKPEAIDNIDAIIEATDAVMVARGDLGVEMPMEEVPGLQKMIVQKCRDLSKPVIIATQMLESMITTPRPTRAEVNDVANSVLDGADAVMLSGETSVGEFPEIVIETMAKIITHVEQTSYPYYSSKSSVHVTKTRIPDAICGSSIHLAASTEASAIAVMTSSGYTAFEISSYRPNADIYVFTGNKNLLNLLSLVWGVRVFIYEKFESTDGTIQDVNTLLKENNLVTSGQIVINTSSTPLHEKGRTNTIRVSEVK</sequence>
<keyword evidence="12 17" id="KW-0670">Pyruvate</keyword>
<dbReference type="PRINTS" id="PR01050">
    <property type="entry name" value="PYRUVTKNASE"/>
</dbReference>
<feature type="domain" description="Pyruvate kinase barrel" evidence="15">
    <location>
        <begin position="6"/>
        <end position="324"/>
    </location>
</feature>
<dbReference type="Pfam" id="PF00224">
    <property type="entry name" value="PK"/>
    <property type="match status" value="1"/>
</dbReference>
<evidence type="ECO:0000256" key="4">
    <source>
        <dbReference type="ARBA" id="ARBA00012142"/>
    </source>
</evidence>
<comment type="cofactor">
    <cofactor evidence="1">
        <name>K(+)</name>
        <dbReference type="ChEBI" id="CHEBI:29103"/>
    </cofactor>
</comment>
<evidence type="ECO:0000256" key="13">
    <source>
        <dbReference type="NCBIfam" id="TIGR01064"/>
    </source>
</evidence>
<dbReference type="NCBIfam" id="TIGR01064">
    <property type="entry name" value="pyruv_kin"/>
    <property type="match status" value="1"/>
</dbReference>
<dbReference type="InterPro" id="IPR040442">
    <property type="entry name" value="Pyrv_kinase-like_dom_sf"/>
</dbReference>
<evidence type="ECO:0000256" key="9">
    <source>
        <dbReference type="ARBA" id="ARBA00022840"/>
    </source>
</evidence>
<keyword evidence="6" id="KW-0479">Metal-binding</keyword>
<comment type="similarity">
    <text evidence="3 14">Belongs to the pyruvate kinase family.</text>
</comment>
<dbReference type="SUPFAM" id="SSF52935">
    <property type="entry name" value="PK C-terminal domain-like"/>
    <property type="match status" value="1"/>
</dbReference>
<organism evidence="17 18">
    <name type="scientific">Sphingobacterium griseoflavum</name>
    <dbReference type="NCBI Taxonomy" id="1474952"/>
    <lineage>
        <taxon>Bacteria</taxon>
        <taxon>Pseudomonadati</taxon>
        <taxon>Bacteroidota</taxon>
        <taxon>Sphingobacteriia</taxon>
        <taxon>Sphingobacteriales</taxon>
        <taxon>Sphingobacteriaceae</taxon>
        <taxon>Sphingobacterium</taxon>
    </lineage>
</organism>
<evidence type="ECO:0000259" key="15">
    <source>
        <dbReference type="Pfam" id="PF00224"/>
    </source>
</evidence>
<evidence type="ECO:0000256" key="10">
    <source>
        <dbReference type="ARBA" id="ARBA00022842"/>
    </source>
</evidence>
<dbReference type="InterPro" id="IPR036918">
    <property type="entry name" value="Pyrv_Knase_C_sf"/>
</dbReference>
<keyword evidence="5 14" id="KW-0808">Transferase</keyword>
<dbReference type="EC" id="2.7.1.40" evidence="4 13"/>
<dbReference type="GO" id="GO:0016301">
    <property type="term" value="F:kinase activity"/>
    <property type="evidence" value="ECO:0007669"/>
    <property type="project" value="UniProtKB-KW"/>
</dbReference>
<evidence type="ECO:0000256" key="11">
    <source>
        <dbReference type="ARBA" id="ARBA00023152"/>
    </source>
</evidence>
<comment type="caution">
    <text evidence="17">The sequence shown here is derived from an EMBL/GenBank/DDBJ whole genome shotgun (WGS) entry which is preliminary data.</text>
</comment>
<dbReference type="Gene3D" id="3.20.20.60">
    <property type="entry name" value="Phosphoenolpyruvate-binding domains"/>
    <property type="match status" value="1"/>
</dbReference>
<keyword evidence="10 14" id="KW-0460">Magnesium</keyword>
<evidence type="ECO:0000256" key="1">
    <source>
        <dbReference type="ARBA" id="ARBA00001958"/>
    </source>
</evidence>
<evidence type="ECO:0000256" key="14">
    <source>
        <dbReference type="RuleBase" id="RU000504"/>
    </source>
</evidence>
<evidence type="ECO:0000313" key="17">
    <source>
        <dbReference type="EMBL" id="GHE37764.1"/>
    </source>
</evidence>
<evidence type="ECO:0000256" key="7">
    <source>
        <dbReference type="ARBA" id="ARBA00022741"/>
    </source>
</evidence>
<dbReference type="InterPro" id="IPR015813">
    <property type="entry name" value="Pyrv/PenolPyrv_kinase-like_dom"/>
</dbReference>
<reference evidence="18" key="1">
    <citation type="journal article" date="2019" name="Int. J. Syst. Evol. Microbiol.">
        <title>The Global Catalogue of Microorganisms (GCM) 10K type strain sequencing project: providing services to taxonomists for standard genome sequencing and annotation.</title>
        <authorList>
            <consortium name="The Broad Institute Genomics Platform"/>
            <consortium name="The Broad Institute Genome Sequencing Center for Infectious Disease"/>
            <person name="Wu L."/>
            <person name="Ma J."/>
        </authorList>
    </citation>
    <scope>NUCLEOTIDE SEQUENCE [LARGE SCALE GENOMIC DNA]</scope>
    <source>
        <strain evidence="18">CGMCC 1.12966</strain>
    </source>
</reference>
<evidence type="ECO:0000256" key="12">
    <source>
        <dbReference type="ARBA" id="ARBA00023317"/>
    </source>
</evidence>
<dbReference type="RefSeq" id="WP_189626649.1">
    <property type="nucleotide sequence ID" value="NZ_BNAF01000007.1"/>
</dbReference>
<evidence type="ECO:0000313" key="18">
    <source>
        <dbReference type="Proteomes" id="UP000620550"/>
    </source>
</evidence>
<dbReference type="InterPro" id="IPR015795">
    <property type="entry name" value="Pyrv_Knase_C"/>
</dbReference>
<name>A0ABQ3HYT3_9SPHI</name>
<dbReference type="SUPFAM" id="SSF50800">
    <property type="entry name" value="PK beta-barrel domain-like"/>
    <property type="match status" value="1"/>
</dbReference>
<accession>A0ABQ3HYT3</accession>
<dbReference type="EMBL" id="BNAF01000007">
    <property type="protein sequence ID" value="GHE37764.1"/>
    <property type="molecule type" value="Genomic_DNA"/>
</dbReference>
<dbReference type="PANTHER" id="PTHR11817">
    <property type="entry name" value="PYRUVATE KINASE"/>
    <property type="match status" value="1"/>
</dbReference>
<protein>
    <recommendedName>
        <fullName evidence="4 13">Pyruvate kinase</fullName>
        <ecNumber evidence="4 13">2.7.1.40</ecNumber>
    </recommendedName>
</protein>
<dbReference type="InterPro" id="IPR015806">
    <property type="entry name" value="Pyrv_Knase_insert_dom_sf"/>
</dbReference>
<keyword evidence="9" id="KW-0067">ATP-binding</keyword>
<evidence type="ECO:0000256" key="2">
    <source>
        <dbReference type="ARBA" id="ARBA00004997"/>
    </source>
</evidence>
<dbReference type="NCBIfam" id="NF004491">
    <property type="entry name" value="PRK05826.1"/>
    <property type="match status" value="1"/>
</dbReference>
<dbReference type="InterPro" id="IPR011037">
    <property type="entry name" value="Pyrv_Knase-like_insert_dom_sf"/>
</dbReference>
<dbReference type="Pfam" id="PF02887">
    <property type="entry name" value="PK_C"/>
    <property type="match status" value="1"/>
</dbReference>
<evidence type="ECO:0000256" key="8">
    <source>
        <dbReference type="ARBA" id="ARBA00022777"/>
    </source>
</evidence>
<keyword evidence="18" id="KW-1185">Reference proteome</keyword>
<keyword evidence="8 14" id="KW-0418">Kinase</keyword>
<dbReference type="NCBIfam" id="NF004978">
    <property type="entry name" value="PRK06354.1"/>
    <property type="match status" value="1"/>
</dbReference>
<comment type="catalytic activity">
    <reaction evidence="14">
        <text>pyruvate + ATP = phosphoenolpyruvate + ADP + H(+)</text>
        <dbReference type="Rhea" id="RHEA:18157"/>
        <dbReference type="ChEBI" id="CHEBI:15361"/>
        <dbReference type="ChEBI" id="CHEBI:15378"/>
        <dbReference type="ChEBI" id="CHEBI:30616"/>
        <dbReference type="ChEBI" id="CHEBI:58702"/>
        <dbReference type="ChEBI" id="CHEBI:456216"/>
        <dbReference type="EC" id="2.7.1.40"/>
    </reaction>
</comment>
<dbReference type="SUPFAM" id="SSF51621">
    <property type="entry name" value="Phosphoenolpyruvate/pyruvate domain"/>
    <property type="match status" value="1"/>
</dbReference>
<dbReference type="InterPro" id="IPR015793">
    <property type="entry name" value="Pyrv_Knase_brl"/>
</dbReference>
<keyword evidence="7" id="KW-0547">Nucleotide-binding</keyword>
<keyword evidence="11 14" id="KW-0324">Glycolysis</keyword>
<dbReference type="Gene3D" id="3.40.1380.20">
    <property type="entry name" value="Pyruvate kinase, C-terminal domain"/>
    <property type="match status" value="1"/>
</dbReference>